<dbReference type="InterPro" id="IPR001387">
    <property type="entry name" value="Cro/C1-type_HTH"/>
</dbReference>
<dbReference type="PROSITE" id="PS00356">
    <property type="entry name" value="HTH_LACI_1"/>
    <property type="match status" value="1"/>
</dbReference>
<protein>
    <submittedName>
        <fullName evidence="6">LacI family transcriptional regulator</fullName>
    </submittedName>
</protein>
<feature type="domain" description="HTH cro/C1-type" evidence="5">
    <location>
        <begin position="14"/>
        <end position="40"/>
    </location>
</feature>
<dbReference type="InterPro" id="IPR028082">
    <property type="entry name" value="Peripla_BP_I"/>
</dbReference>
<dbReference type="Gene3D" id="3.40.50.2300">
    <property type="match status" value="2"/>
</dbReference>
<evidence type="ECO:0000259" key="5">
    <source>
        <dbReference type="PROSITE" id="PS50943"/>
    </source>
</evidence>
<sequence>MSSKPQGVTAGPPTLEDVARVAGVSRATVSRVVNGIRNVDPAIQEAVRAAVAATGYTPNRAARSLVTRRAETIALVVSGAGGESPEEQAAFASRVFSDPFFGRVTSGVIGYLRPRAMHPVLMFAETGAARDQVVAFLRQGSADGALVVSTHADDPLPTVLADAGLPAVLFARPARPVPISYVDLAHRDGARLAAEHLLARGCRRIATITGPLDVVAGQDRLAGFRDAMARHGHGYVPVAEGGFTRDSGEEAMARLLAEHPGLDGVFAANDLMAQGACRVLREQGRRVPEDVAVVGFDDSSAAAACVPPLTTVRQPVEDMAAEMARLLQRRMEHRDDPDGGVASVIFEPELVVRESA</sequence>
<dbReference type="SUPFAM" id="SSF47413">
    <property type="entry name" value="lambda repressor-like DNA-binding domains"/>
    <property type="match status" value="1"/>
</dbReference>
<dbReference type="EMBL" id="BNCD01000002">
    <property type="protein sequence ID" value="GHH73121.1"/>
    <property type="molecule type" value="Genomic_DNA"/>
</dbReference>
<keyword evidence="1" id="KW-0805">Transcription regulation</keyword>
<feature type="domain" description="HTH lacI-type" evidence="4">
    <location>
        <begin position="13"/>
        <end position="67"/>
    </location>
</feature>
<dbReference type="InterPro" id="IPR046335">
    <property type="entry name" value="LacI/GalR-like_sensor"/>
</dbReference>
<name>A0A919KVE5_9ACTN</name>
<accession>A0A919KVE5</accession>
<dbReference type="SMART" id="SM00354">
    <property type="entry name" value="HTH_LACI"/>
    <property type="match status" value="1"/>
</dbReference>
<dbReference type="PROSITE" id="PS50932">
    <property type="entry name" value="HTH_LACI_2"/>
    <property type="match status" value="1"/>
</dbReference>
<dbReference type="PANTHER" id="PTHR30146">
    <property type="entry name" value="LACI-RELATED TRANSCRIPTIONAL REPRESSOR"/>
    <property type="match status" value="1"/>
</dbReference>
<reference evidence="6" key="2">
    <citation type="submission" date="2020-09" db="EMBL/GenBank/DDBJ databases">
        <authorList>
            <person name="Sun Q."/>
            <person name="Ohkuma M."/>
        </authorList>
    </citation>
    <scope>NUCLEOTIDE SEQUENCE</scope>
    <source>
        <strain evidence="6">JCM 5069</strain>
    </source>
</reference>
<evidence type="ECO:0000259" key="4">
    <source>
        <dbReference type="PROSITE" id="PS50932"/>
    </source>
</evidence>
<dbReference type="SUPFAM" id="SSF53822">
    <property type="entry name" value="Periplasmic binding protein-like I"/>
    <property type="match status" value="1"/>
</dbReference>
<dbReference type="Gene3D" id="1.10.260.40">
    <property type="entry name" value="lambda repressor-like DNA-binding domains"/>
    <property type="match status" value="1"/>
</dbReference>
<dbReference type="CDD" id="cd01392">
    <property type="entry name" value="HTH_LacI"/>
    <property type="match status" value="1"/>
</dbReference>
<evidence type="ECO:0000256" key="1">
    <source>
        <dbReference type="ARBA" id="ARBA00023015"/>
    </source>
</evidence>
<dbReference type="AlphaFoldDB" id="A0A919KVE5"/>
<keyword evidence="3" id="KW-0804">Transcription</keyword>
<keyword evidence="2" id="KW-0238">DNA-binding</keyword>
<comment type="caution">
    <text evidence="6">The sequence shown here is derived from an EMBL/GenBank/DDBJ whole genome shotgun (WGS) entry which is preliminary data.</text>
</comment>
<evidence type="ECO:0000313" key="7">
    <source>
        <dbReference type="Proteomes" id="UP000603708"/>
    </source>
</evidence>
<evidence type="ECO:0000313" key="6">
    <source>
        <dbReference type="EMBL" id="GHH73121.1"/>
    </source>
</evidence>
<dbReference type="Pfam" id="PF13377">
    <property type="entry name" value="Peripla_BP_3"/>
    <property type="match status" value="1"/>
</dbReference>
<evidence type="ECO:0000256" key="2">
    <source>
        <dbReference type="ARBA" id="ARBA00023125"/>
    </source>
</evidence>
<dbReference type="Pfam" id="PF00356">
    <property type="entry name" value="LacI"/>
    <property type="match status" value="1"/>
</dbReference>
<dbReference type="CDD" id="cd06267">
    <property type="entry name" value="PBP1_LacI_sugar_binding-like"/>
    <property type="match status" value="1"/>
</dbReference>
<evidence type="ECO:0000256" key="3">
    <source>
        <dbReference type="ARBA" id="ARBA00023163"/>
    </source>
</evidence>
<organism evidence="6 7">
    <name type="scientific">Streptomyces sulfonofaciens</name>
    <dbReference type="NCBI Taxonomy" id="68272"/>
    <lineage>
        <taxon>Bacteria</taxon>
        <taxon>Bacillati</taxon>
        <taxon>Actinomycetota</taxon>
        <taxon>Actinomycetes</taxon>
        <taxon>Kitasatosporales</taxon>
        <taxon>Streptomycetaceae</taxon>
        <taxon>Streptomyces</taxon>
    </lineage>
</organism>
<keyword evidence="7" id="KW-1185">Reference proteome</keyword>
<dbReference type="PRINTS" id="PR00036">
    <property type="entry name" value="HTHLACI"/>
</dbReference>
<dbReference type="Proteomes" id="UP000603708">
    <property type="component" value="Unassembled WGS sequence"/>
</dbReference>
<dbReference type="InterPro" id="IPR000843">
    <property type="entry name" value="HTH_LacI"/>
</dbReference>
<dbReference type="GO" id="GO:0003700">
    <property type="term" value="F:DNA-binding transcription factor activity"/>
    <property type="evidence" value="ECO:0007669"/>
    <property type="project" value="TreeGrafter"/>
</dbReference>
<dbReference type="RefSeq" id="WP_189929731.1">
    <property type="nucleotide sequence ID" value="NZ_BNCD01000002.1"/>
</dbReference>
<dbReference type="InterPro" id="IPR010982">
    <property type="entry name" value="Lambda_DNA-bd_dom_sf"/>
</dbReference>
<dbReference type="PANTHER" id="PTHR30146:SF109">
    <property type="entry name" value="HTH-TYPE TRANSCRIPTIONAL REGULATOR GALS"/>
    <property type="match status" value="1"/>
</dbReference>
<dbReference type="PROSITE" id="PS50943">
    <property type="entry name" value="HTH_CROC1"/>
    <property type="match status" value="1"/>
</dbReference>
<gene>
    <name evidence="6" type="ORF">GCM10018793_11240</name>
</gene>
<dbReference type="GO" id="GO:0000976">
    <property type="term" value="F:transcription cis-regulatory region binding"/>
    <property type="evidence" value="ECO:0007669"/>
    <property type="project" value="TreeGrafter"/>
</dbReference>
<proteinExistence type="predicted"/>
<reference evidence="6" key="1">
    <citation type="journal article" date="2014" name="Int. J. Syst. Evol. Microbiol.">
        <title>Complete genome sequence of Corynebacterium casei LMG S-19264T (=DSM 44701T), isolated from a smear-ripened cheese.</title>
        <authorList>
            <consortium name="US DOE Joint Genome Institute (JGI-PGF)"/>
            <person name="Walter F."/>
            <person name="Albersmeier A."/>
            <person name="Kalinowski J."/>
            <person name="Ruckert C."/>
        </authorList>
    </citation>
    <scope>NUCLEOTIDE SEQUENCE</scope>
    <source>
        <strain evidence="6">JCM 5069</strain>
    </source>
</reference>